<accession>A0A4W4ECV9</accession>
<reference evidence="8" key="3">
    <citation type="submission" date="2020-05" db="EMBL/GenBank/DDBJ databases">
        <title>Electrophorus electricus (electric eel) genome, fEleEle1, primary haplotype.</title>
        <authorList>
            <person name="Myers G."/>
            <person name="Meyer A."/>
            <person name="Fedrigo O."/>
            <person name="Formenti G."/>
            <person name="Rhie A."/>
            <person name="Tracey A."/>
            <person name="Sims Y."/>
            <person name="Jarvis E.D."/>
        </authorList>
    </citation>
    <scope>NUCLEOTIDE SEQUENCE [LARGE SCALE GENOMIC DNA]</scope>
</reference>
<dbReference type="Gene3D" id="1.20.58.160">
    <property type="match status" value="1"/>
</dbReference>
<feature type="domain" description="GAT" evidence="7">
    <location>
        <begin position="210"/>
        <end position="298"/>
    </location>
</feature>
<dbReference type="Pfam" id="PF03127">
    <property type="entry name" value="GAT"/>
    <property type="match status" value="1"/>
</dbReference>
<dbReference type="SUPFAM" id="SSF48464">
    <property type="entry name" value="ENTH/VHS domain"/>
    <property type="match status" value="1"/>
</dbReference>
<feature type="compositionally biased region" description="Polar residues" evidence="5">
    <location>
        <begin position="444"/>
        <end position="465"/>
    </location>
</feature>
<evidence type="ECO:0000256" key="3">
    <source>
        <dbReference type="ARBA" id="ARBA00022927"/>
    </source>
</evidence>
<dbReference type="PROSITE" id="PS50179">
    <property type="entry name" value="VHS"/>
    <property type="match status" value="1"/>
</dbReference>
<dbReference type="Proteomes" id="UP000314983">
    <property type="component" value="Chromosome 1"/>
</dbReference>
<dbReference type="OMA" id="CKNMQTR"/>
<evidence type="ECO:0000313" key="8">
    <source>
        <dbReference type="Ensembl" id="ENSEEEP00000009516.2"/>
    </source>
</evidence>
<dbReference type="InterPro" id="IPR004152">
    <property type="entry name" value="GAT_dom"/>
</dbReference>
<feature type="region of interest" description="Disordered" evidence="5">
    <location>
        <begin position="439"/>
        <end position="474"/>
    </location>
</feature>
<evidence type="ECO:0008006" key="10">
    <source>
        <dbReference type="Google" id="ProtNLM"/>
    </source>
</evidence>
<dbReference type="GO" id="GO:0016020">
    <property type="term" value="C:membrane"/>
    <property type="evidence" value="ECO:0007669"/>
    <property type="project" value="TreeGrafter"/>
</dbReference>
<dbReference type="Ensembl" id="ENSEEET00000009634.2">
    <property type="protein sequence ID" value="ENSEEEP00000009516.2"/>
    <property type="gene ID" value="ENSEEEG00000004864.2"/>
</dbReference>
<dbReference type="InterPro" id="IPR014645">
    <property type="entry name" value="TOM1"/>
</dbReference>
<dbReference type="InterPro" id="IPR002014">
    <property type="entry name" value="VHS_dom"/>
</dbReference>
<protein>
    <recommendedName>
        <fullName evidence="10">Target of myb1 membrane trafficking protein</fullName>
    </recommendedName>
</protein>
<evidence type="ECO:0000256" key="1">
    <source>
        <dbReference type="ARBA" id="ARBA00007708"/>
    </source>
</evidence>
<dbReference type="GeneTree" id="ENSGT00940000156865"/>
<dbReference type="FunFam" id="1.25.40.90:FF:000003">
    <property type="entry name" value="TOM1-like protein 2 isoform X1"/>
    <property type="match status" value="1"/>
</dbReference>
<dbReference type="GO" id="GO:0030276">
    <property type="term" value="F:clathrin binding"/>
    <property type="evidence" value="ECO:0007669"/>
    <property type="project" value="TreeGrafter"/>
</dbReference>
<evidence type="ECO:0000313" key="9">
    <source>
        <dbReference type="Proteomes" id="UP000314983"/>
    </source>
</evidence>
<sequence length="474" mass="52083">MDFLIGSPLSSPVGQRIQRATSAALQAEDWGLNMEICDIINETDEGPKDAMKAIKKKIVGNKNFREVMLALTVLETCVKNCGHRFHIQVCSQEFVEGVLVGTILPKNNPPMVLQDRILSLIQAWADAFRNTPSLAGVVSVYDDLRKRGLEFPMTDLDALSPIHTPSRSIPEDRTSAPSVPVSAVCRTRAPIPTPTPTPQANGSAVPLSREQKQKLRAELDLVKGNLTVMTEMLNQLKPGESSPSDLELLQQLNSVCKSMQQRVVELIPRLCEEELIGELLVVNDDLNNAFIRYERFERLSVTQQATTEQTGNLIDLSPVMPPANQASLPPEVHPVADPPFKPMNNAEEEDEFDMFAQTRGSSLAEQRKSVRYEDPGAIESLAGALDTRLQVTGGMPTPQNAAMDDIEKWLSAETHDATNDEGVTSEAFDRFLAERAKVVDHLPSVQNPPSAATNPQLPKSSGKQESAQDEFFSL</sequence>
<dbReference type="SMART" id="SM00288">
    <property type="entry name" value="VHS"/>
    <property type="match status" value="1"/>
</dbReference>
<dbReference type="PANTHER" id="PTHR13856">
    <property type="entry name" value="VHS DOMAIN CONTAINING PROTEIN FAMILY"/>
    <property type="match status" value="1"/>
</dbReference>
<evidence type="ECO:0000259" key="7">
    <source>
        <dbReference type="PROSITE" id="PS50909"/>
    </source>
</evidence>
<dbReference type="GO" id="GO:0043130">
    <property type="term" value="F:ubiquitin binding"/>
    <property type="evidence" value="ECO:0007669"/>
    <property type="project" value="InterPro"/>
</dbReference>
<keyword evidence="9" id="KW-1185">Reference proteome</keyword>
<dbReference type="GO" id="GO:0005768">
    <property type="term" value="C:endosome"/>
    <property type="evidence" value="ECO:0007669"/>
    <property type="project" value="TreeGrafter"/>
</dbReference>
<dbReference type="PANTHER" id="PTHR13856:SF32">
    <property type="entry name" value="TARGET OF MYB1 MEMBRANE TRAFFICKING PROTEIN"/>
    <property type="match status" value="1"/>
</dbReference>
<reference evidence="8" key="5">
    <citation type="submission" date="2025-09" db="UniProtKB">
        <authorList>
            <consortium name="Ensembl"/>
        </authorList>
    </citation>
    <scope>IDENTIFICATION</scope>
</reference>
<comment type="similarity">
    <text evidence="1 4">Belongs to the TOM1 family.</text>
</comment>
<dbReference type="Gene3D" id="1.25.40.90">
    <property type="match status" value="1"/>
</dbReference>
<dbReference type="InterPro" id="IPR008942">
    <property type="entry name" value="ENTH_VHS"/>
</dbReference>
<dbReference type="GO" id="GO:0015031">
    <property type="term" value="P:protein transport"/>
    <property type="evidence" value="ECO:0007669"/>
    <property type="project" value="UniProtKB-UniRule"/>
</dbReference>
<evidence type="ECO:0000256" key="4">
    <source>
        <dbReference type="PIRNR" id="PIRNR036948"/>
    </source>
</evidence>
<evidence type="ECO:0000256" key="2">
    <source>
        <dbReference type="ARBA" id="ARBA00022448"/>
    </source>
</evidence>
<dbReference type="CDD" id="cd14233">
    <property type="entry name" value="GAT_TOM1_like"/>
    <property type="match status" value="1"/>
</dbReference>
<dbReference type="STRING" id="8005.ENSEEEP00000009516"/>
<keyword evidence="3 4" id="KW-0653">Protein transport</keyword>
<dbReference type="InterPro" id="IPR038425">
    <property type="entry name" value="GAT_sf"/>
</dbReference>
<evidence type="ECO:0000256" key="5">
    <source>
        <dbReference type="SAM" id="MobiDB-lite"/>
    </source>
</evidence>
<name>A0A4W4ECV9_ELEEL</name>
<reference evidence="8" key="4">
    <citation type="submission" date="2025-08" db="UniProtKB">
        <authorList>
            <consortium name="Ensembl"/>
        </authorList>
    </citation>
    <scope>IDENTIFICATION</scope>
</reference>
<dbReference type="PIRSF" id="PIRSF036948">
    <property type="entry name" value="TOM1"/>
    <property type="match status" value="1"/>
</dbReference>
<dbReference type="GO" id="GO:0035091">
    <property type="term" value="F:phosphatidylinositol binding"/>
    <property type="evidence" value="ECO:0007669"/>
    <property type="project" value="InterPro"/>
</dbReference>
<dbReference type="SUPFAM" id="SSF89009">
    <property type="entry name" value="GAT-like domain"/>
    <property type="match status" value="1"/>
</dbReference>
<dbReference type="Pfam" id="PF00790">
    <property type="entry name" value="VHS"/>
    <property type="match status" value="1"/>
</dbReference>
<dbReference type="PROSITE" id="PS50909">
    <property type="entry name" value="GAT"/>
    <property type="match status" value="1"/>
</dbReference>
<keyword evidence="2 4" id="KW-0813">Transport</keyword>
<reference evidence="9" key="1">
    <citation type="journal article" date="2014" name="Science">
        <title>Nonhuman genetics. Genomic basis for the convergent evolution of electric organs.</title>
        <authorList>
            <person name="Gallant J.R."/>
            <person name="Traeger L.L."/>
            <person name="Volkening J.D."/>
            <person name="Moffett H."/>
            <person name="Chen P.H."/>
            <person name="Novina C.D."/>
            <person name="Phillips G.N.Jr."/>
            <person name="Anand R."/>
            <person name="Wells G.B."/>
            <person name="Pinch M."/>
            <person name="Guth R."/>
            <person name="Unguez G.A."/>
            <person name="Albert J.S."/>
            <person name="Zakon H.H."/>
            <person name="Samanta M.P."/>
            <person name="Sussman M.R."/>
        </authorList>
    </citation>
    <scope>NUCLEOTIDE SEQUENCE [LARGE SCALE GENOMIC DNA]</scope>
</reference>
<organism evidence="8 9">
    <name type="scientific">Electrophorus electricus</name>
    <name type="common">Electric eel</name>
    <name type="synonym">Gymnotus electricus</name>
    <dbReference type="NCBI Taxonomy" id="8005"/>
    <lineage>
        <taxon>Eukaryota</taxon>
        <taxon>Metazoa</taxon>
        <taxon>Chordata</taxon>
        <taxon>Craniata</taxon>
        <taxon>Vertebrata</taxon>
        <taxon>Euteleostomi</taxon>
        <taxon>Actinopterygii</taxon>
        <taxon>Neopterygii</taxon>
        <taxon>Teleostei</taxon>
        <taxon>Ostariophysi</taxon>
        <taxon>Gymnotiformes</taxon>
        <taxon>Gymnotoidei</taxon>
        <taxon>Gymnotidae</taxon>
        <taxon>Electrophorus</taxon>
    </lineage>
</organism>
<reference evidence="9" key="2">
    <citation type="journal article" date="2017" name="Sci. Adv.">
        <title>A tail of two voltages: Proteomic comparison of the three electric organs of the electric eel.</title>
        <authorList>
            <person name="Traeger L.L."/>
            <person name="Sabat G."/>
            <person name="Barrett-Wilt G.A."/>
            <person name="Wells G.B."/>
            <person name="Sussman M.R."/>
        </authorList>
    </citation>
    <scope>NUCLEOTIDE SEQUENCE [LARGE SCALE GENOMIC DNA]</scope>
</reference>
<dbReference type="GO" id="GO:0007165">
    <property type="term" value="P:signal transduction"/>
    <property type="evidence" value="ECO:0007669"/>
    <property type="project" value="TreeGrafter"/>
</dbReference>
<proteinExistence type="inferred from homology"/>
<gene>
    <name evidence="8" type="primary">TOM1</name>
</gene>
<dbReference type="AlphaFoldDB" id="A0A4W4ECV9"/>
<feature type="domain" description="VHS" evidence="6">
    <location>
        <begin position="20"/>
        <end position="152"/>
    </location>
</feature>
<evidence type="ECO:0000259" key="6">
    <source>
        <dbReference type="PROSITE" id="PS50179"/>
    </source>
</evidence>